<dbReference type="CDD" id="cd14752">
    <property type="entry name" value="GH31_N"/>
    <property type="match status" value="1"/>
</dbReference>
<evidence type="ECO:0000259" key="7">
    <source>
        <dbReference type="Pfam" id="PF17137"/>
    </source>
</evidence>
<evidence type="ECO:0000259" key="6">
    <source>
        <dbReference type="Pfam" id="PF13802"/>
    </source>
</evidence>
<name>A0A0R1YN08_9LACO</name>
<dbReference type="InterPro" id="IPR030458">
    <property type="entry name" value="Glyco_hydro_31_AS"/>
</dbReference>
<dbReference type="Gene3D" id="3.20.20.80">
    <property type="entry name" value="Glycosidases"/>
    <property type="match status" value="2"/>
</dbReference>
<dbReference type="AlphaFoldDB" id="A0A0R1YN08"/>
<dbReference type="PANTHER" id="PTHR22762">
    <property type="entry name" value="ALPHA-GLUCOSIDASE"/>
    <property type="match status" value="1"/>
</dbReference>
<dbReference type="Gene3D" id="2.60.40.1180">
    <property type="entry name" value="Golgi alpha-mannosidase II"/>
    <property type="match status" value="2"/>
</dbReference>
<dbReference type="Pfam" id="PF13802">
    <property type="entry name" value="Gal_mutarotas_2"/>
    <property type="match status" value="1"/>
</dbReference>
<dbReference type="Pfam" id="PF21365">
    <property type="entry name" value="Glyco_hydro_31_3rd"/>
    <property type="match status" value="1"/>
</dbReference>
<dbReference type="GO" id="GO:0005975">
    <property type="term" value="P:carbohydrate metabolic process"/>
    <property type="evidence" value="ECO:0007669"/>
    <property type="project" value="InterPro"/>
</dbReference>
<dbReference type="Gene3D" id="2.60.40.1760">
    <property type="entry name" value="glycosyl hydrolase (family 31)"/>
    <property type="match status" value="1"/>
</dbReference>
<feature type="domain" description="Glycoside hydrolase family 31 TIM barrel" evidence="5">
    <location>
        <begin position="249"/>
        <end position="571"/>
    </location>
</feature>
<keyword evidence="3 4" id="KW-0326">Glycosidase</keyword>
<dbReference type="InterPro" id="IPR011013">
    <property type="entry name" value="Gal_mutarotase_sf_dom"/>
</dbReference>
<comment type="similarity">
    <text evidence="1 4">Belongs to the glycosyl hydrolase 31 family.</text>
</comment>
<evidence type="ECO:0000313" key="10">
    <source>
        <dbReference type="Proteomes" id="UP000051223"/>
    </source>
</evidence>
<dbReference type="Pfam" id="PF17137">
    <property type="entry name" value="DUF5110"/>
    <property type="match status" value="1"/>
</dbReference>
<organism evidence="9 10">
    <name type="scientific">Lactobacillus hamsteri DSM 5661 = JCM 6256</name>
    <dbReference type="NCBI Taxonomy" id="1423754"/>
    <lineage>
        <taxon>Bacteria</taxon>
        <taxon>Bacillati</taxon>
        <taxon>Bacillota</taxon>
        <taxon>Bacilli</taxon>
        <taxon>Lactobacillales</taxon>
        <taxon>Lactobacillaceae</taxon>
        <taxon>Lactobacillus</taxon>
    </lineage>
</organism>
<protein>
    <submittedName>
        <fullName evidence="9">Alpha-glucosidase</fullName>
    </submittedName>
</protein>
<dbReference type="Pfam" id="PF01055">
    <property type="entry name" value="Glyco_hydro_31_2nd"/>
    <property type="match status" value="1"/>
</dbReference>
<dbReference type="InterPro" id="IPR013780">
    <property type="entry name" value="Glyco_hydro_b"/>
</dbReference>
<dbReference type="Proteomes" id="UP000051223">
    <property type="component" value="Unassembled WGS sequence"/>
</dbReference>
<dbReference type="PATRIC" id="fig|1423754.3.peg.1382"/>
<dbReference type="SUPFAM" id="SSF51445">
    <property type="entry name" value="(Trans)glycosidases"/>
    <property type="match status" value="1"/>
</dbReference>
<keyword evidence="2 4" id="KW-0378">Hydrolase</keyword>
<dbReference type="EMBL" id="AZGI01000003">
    <property type="protein sequence ID" value="KRM41142.1"/>
    <property type="molecule type" value="Genomic_DNA"/>
</dbReference>
<dbReference type="eggNOG" id="COG1501">
    <property type="taxonomic scope" value="Bacteria"/>
</dbReference>
<comment type="caution">
    <text evidence="9">The sequence shown here is derived from an EMBL/GenBank/DDBJ whole genome shotgun (WGS) entry which is preliminary data.</text>
</comment>
<evidence type="ECO:0000256" key="2">
    <source>
        <dbReference type="ARBA" id="ARBA00022801"/>
    </source>
</evidence>
<reference evidence="9 10" key="1">
    <citation type="journal article" date="2015" name="Genome Announc.">
        <title>Expanding the biotechnology potential of lactobacilli through comparative genomics of 213 strains and associated genera.</title>
        <authorList>
            <person name="Sun Z."/>
            <person name="Harris H.M."/>
            <person name="McCann A."/>
            <person name="Guo C."/>
            <person name="Argimon S."/>
            <person name="Zhang W."/>
            <person name="Yang X."/>
            <person name="Jeffery I.B."/>
            <person name="Cooney J.C."/>
            <person name="Kagawa T.F."/>
            <person name="Liu W."/>
            <person name="Song Y."/>
            <person name="Salvetti E."/>
            <person name="Wrobel A."/>
            <person name="Rasinkangas P."/>
            <person name="Parkhill J."/>
            <person name="Rea M.C."/>
            <person name="O'Sullivan O."/>
            <person name="Ritari J."/>
            <person name="Douillard F.P."/>
            <person name="Paul Ross R."/>
            <person name="Yang R."/>
            <person name="Briner A.E."/>
            <person name="Felis G.E."/>
            <person name="de Vos W.M."/>
            <person name="Barrangou R."/>
            <person name="Klaenhammer T.R."/>
            <person name="Caufield P.W."/>
            <person name="Cui Y."/>
            <person name="Zhang H."/>
            <person name="O'Toole P.W."/>
        </authorList>
    </citation>
    <scope>NUCLEOTIDE SEQUENCE [LARGE SCALE GENOMIC DNA]</scope>
    <source>
        <strain evidence="9 10">DSM 5661</strain>
    </source>
</reference>
<dbReference type="PROSITE" id="PS00129">
    <property type="entry name" value="GLYCOSYL_HYDROL_F31_1"/>
    <property type="match status" value="1"/>
</dbReference>
<feature type="domain" description="Glycosyl hydrolase family 31 C-terminal" evidence="8">
    <location>
        <begin position="580"/>
        <end position="666"/>
    </location>
</feature>
<evidence type="ECO:0000256" key="4">
    <source>
        <dbReference type="RuleBase" id="RU361185"/>
    </source>
</evidence>
<evidence type="ECO:0000259" key="8">
    <source>
        <dbReference type="Pfam" id="PF21365"/>
    </source>
</evidence>
<accession>A0A0R1YN08</accession>
<evidence type="ECO:0000259" key="5">
    <source>
        <dbReference type="Pfam" id="PF01055"/>
    </source>
</evidence>
<keyword evidence="10" id="KW-1185">Reference proteome</keyword>
<dbReference type="SUPFAM" id="SSF74650">
    <property type="entry name" value="Galactose mutarotase-like"/>
    <property type="match status" value="1"/>
</dbReference>
<sequence>MMKFKQDNQSFIFNNDKREISLTVLTPEIIRFFEDHGEANPSFAIEGDKQIKTDVSVKNDDNKITLKTSALKVLVDKDLHVDVYDRMGHPLVLDYKEKRKLLDRGINPEQEKLAASEGHNVNDGLEQDKILVIKKMATDEQFYGLGDKTGFLDKRGYEYDNWNTDNPDPQVESFKALYKSIPFLIGVKEGHPYGLFFDDSYKNHIDLGKESQKYYYYSAKDGNLDYYIIGGKTLKEVITNYTYLTGRVPLPQKWMLGYQQSRWGYSVSQKEVSRIADSLRDNDLPCDVLHFDIDYMDGYRVFTWRKDTYEDPKKFIAELRDKGFRVMPIIDPGVKVDENYWVYQEGIKNGYFAKSPDGTVYVNKVWPGDAVYPDFARKEVQDWWGKNIKFLVDLGTCGVWNDMNEPASFNGPLPDDVVFSDGEKASTHAKIHNVYGHNMAKATYNGLKKLSGKRPYVITRAAYAGTQKYSTVWTGDNQSLWTHIQMMIPQLCNLGLSGFAFAGTDIGGFGADCTPELLTRWIEAAIFSPLLRNHAAVGTRSQEPWAFGEPTLSIYRKYLKLRYHLISYLYDRFYHESKTGLPVMRPLVLNYPNDKHVRKMNDEYMVGSDLLVAPILMEGQTARQVYLPKGEWLNFWTNAEYTGENTILANAPLDTLPLFIKKNTILPWDKERDHVDPDDHDLMTFRLFGDHGNYIHYQDNGVDFDYENGKYNLYEVKITDQTFSVDISHFGYDKPYKRIDLISDQRKQSFVFDEKENKYQVMK</sequence>
<dbReference type="CDD" id="cd06604">
    <property type="entry name" value="GH31_glucosidase_II_MalA"/>
    <property type="match status" value="1"/>
</dbReference>
<feature type="domain" description="Glycoside hydrolase family 31 N-terminal" evidence="6">
    <location>
        <begin position="20"/>
        <end position="206"/>
    </location>
</feature>
<dbReference type="InterPro" id="IPR017853">
    <property type="entry name" value="GH"/>
</dbReference>
<dbReference type="InterPro" id="IPR000322">
    <property type="entry name" value="Glyco_hydro_31_TIM"/>
</dbReference>
<dbReference type="GO" id="GO:0030246">
    <property type="term" value="F:carbohydrate binding"/>
    <property type="evidence" value="ECO:0007669"/>
    <property type="project" value="InterPro"/>
</dbReference>
<evidence type="ECO:0000313" key="9">
    <source>
        <dbReference type="EMBL" id="KRM41142.1"/>
    </source>
</evidence>
<dbReference type="GO" id="GO:0004553">
    <property type="term" value="F:hydrolase activity, hydrolyzing O-glycosyl compounds"/>
    <property type="evidence" value="ECO:0007669"/>
    <property type="project" value="InterPro"/>
</dbReference>
<dbReference type="InterPro" id="IPR033403">
    <property type="entry name" value="DUF5110"/>
</dbReference>
<dbReference type="InterPro" id="IPR025887">
    <property type="entry name" value="Glyco_hydro_31_N_dom"/>
</dbReference>
<evidence type="ECO:0000256" key="3">
    <source>
        <dbReference type="ARBA" id="ARBA00023295"/>
    </source>
</evidence>
<dbReference type="SUPFAM" id="SSF51011">
    <property type="entry name" value="Glycosyl hydrolase domain"/>
    <property type="match status" value="1"/>
</dbReference>
<dbReference type="InterPro" id="IPR048395">
    <property type="entry name" value="Glyco_hydro_31_C"/>
</dbReference>
<gene>
    <name evidence="9" type="ORF">FC39_GL001344</name>
</gene>
<evidence type="ECO:0000256" key="1">
    <source>
        <dbReference type="ARBA" id="ARBA00007806"/>
    </source>
</evidence>
<feature type="domain" description="DUF5110" evidence="7">
    <location>
        <begin position="683"/>
        <end position="734"/>
    </location>
</feature>
<proteinExistence type="inferred from homology"/>
<dbReference type="STRING" id="1423754.FC39_GL001344"/>
<dbReference type="PANTHER" id="PTHR22762:SF166">
    <property type="entry name" value="ALPHA-GLUCOSIDASE"/>
    <property type="match status" value="1"/>
</dbReference>